<comment type="caution">
    <text evidence="1">The sequence shown here is derived from an EMBL/GenBank/DDBJ whole genome shotgun (WGS) entry which is preliminary data.</text>
</comment>
<evidence type="ECO:0000313" key="2">
    <source>
        <dbReference type="Proteomes" id="UP000679725"/>
    </source>
</evidence>
<sequence>MFTVTWNVTCYTAFMIVTFKHKGLELYAQKGDRSKLPNQQIARIRLILTRLDSAKSPVEMNQPGYHFHQLSGNLRKFYSVRVTGNYRIIFRFDGENVFDVDYVDYH</sequence>
<dbReference type="GO" id="GO:0016787">
    <property type="term" value="F:hydrolase activity"/>
    <property type="evidence" value="ECO:0007669"/>
    <property type="project" value="UniProtKB-KW"/>
</dbReference>
<dbReference type="Gene3D" id="3.30.2310.20">
    <property type="entry name" value="RelE-like"/>
    <property type="match status" value="1"/>
</dbReference>
<dbReference type="PANTHER" id="PTHR40266">
    <property type="entry name" value="TOXIN HIGB-1"/>
    <property type="match status" value="1"/>
</dbReference>
<dbReference type="Proteomes" id="UP000679725">
    <property type="component" value="Unassembled WGS sequence"/>
</dbReference>
<accession>A0ABM8UNW1</accession>
<dbReference type="InterPro" id="IPR007711">
    <property type="entry name" value="HigB-1"/>
</dbReference>
<keyword evidence="1" id="KW-0378">Hydrolase</keyword>
<reference evidence="1 2" key="1">
    <citation type="submission" date="2021-04" db="EMBL/GenBank/DDBJ databases">
        <authorList>
            <person name="Rodrigo-Torres L."/>
            <person name="Arahal R. D."/>
            <person name="Lucena T."/>
        </authorList>
    </citation>
    <scope>NUCLEOTIDE SEQUENCE [LARGE SCALE GENOMIC DNA]</scope>
    <source>
        <strain evidence="1 2">CECT 9623</strain>
    </source>
</reference>
<dbReference type="SUPFAM" id="SSF143011">
    <property type="entry name" value="RelE-like"/>
    <property type="match status" value="1"/>
</dbReference>
<dbReference type="InterPro" id="IPR035093">
    <property type="entry name" value="RelE/ParE_toxin_dom_sf"/>
</dbReference>
<evidence type="ECO:0000313" key="1">
    <source>
        <dbReference type="EMBL" id="CAG5069186.1"/>
    </source>
</evidence>
<dbReference type="Pfam" id="PF05015">
    <property type="entry name" value="HigB-like_toxin"/>
    <property type="match status" value="1"/>
</dbReference>
<organism evidence="1 2">
    <name type="scientific">Dyadobacter linearis</name>
    <dbReference type="NCBI Taxonomy" id="2823330"/>
    <lineage>
        <taxon>Bacteria</taxon>
        <taxon>Pseudomonadati</taxon>
        <taxon>Bacteroidota</taxon>
        <taxon>Cytophagia</taxon>
        <taxon>Cytophagales</taxon>
        <taxon>Spirosomataceae</taxon>
        <taxon>Dyadobacter</taxon>
    </lineage>
</organism>
<keyword evidence="2" id="KW-1185">Reference proteome</keyword>
<proteinExistence type="predicted"/>
<protein>
    <submittedName>
        <fullName evidence="1">Endoribonuclease HigB</fullName>
        <ecNumber evidence="1">3.1.-.-</ecNumber>
    </submittedName>
</protein>
<gene>
    <name evidence="1" type="primary">higB_2</name>
    <name evidence="1" type="ORF">DYBT9623_01922</name>
</gene>
<dbReference type="PANTHER" id="PTHR40266:SF2">
    <property type="entry name" value="TOXIN HIGB-1"/>
    <property type="match status" value="1"/>
</dbReference>
<dbReference type="EMBL" id="CAJRAU010000002">
    <property type="protein sequence ID" value="CAG5069186.1"/>
    <property type="molecule type" value="Genomic_DNA"/>
</dbReference>
<dbReference type="EC" id="3.1.-.-" evidence="1"/>
<name>A0ABM8UNW1_9BACT</name>